<keyword evidence="3" id="KW-1185">Reference proteome</keyword>
<accession>A0ABV7GNY9</accession>
<sequence>MTTSPAPTASRRGMLALMGALALSACGFTPVFGPGGQAEGLRGQIFVADPEDRKGFVFVSRMEDRLGLPEAAPYLLDYTISVREDGVGITPERSTTRYNVLGRIDYSLTERATGAKLATGKVENFTGYSATGSIIGEISATEDAYERLMVILADQLVTELIATAPDWRR</sequence>
<evidence type="ECO:0000313" key="3">
    <source>
        <dbReference type="Proteomes" id="UP001595632"/>
    </source>
</evidence>
<dbReference type="InterPro" id="IPR006311">
    <property type="entry name" value="TAT_signal"/>
</dbReference>
<comment type="caution">
    <text evidence="2">The sequence shown here is derived from an EMBL/GenBank/DDBJ whole genome shotgun (WGS) entry which is preliminary data.</text>
</comment>
<evidence type="ECO:0000256" key="1">
    <source>
        <dbReference type="SAM" id="SignalP"/>
    </source>
</evidence>
<dbReference type="EMBL" id="JBHRTB010000010">
    <property type="protein sequence ID" value="MFC3141954.1"/>
    <property type="molecule type" value="Genomic_DNA"/>
</dbReference>
<dbReference type="PROSITE" id="PS51318">
    <property type="entry name" value="TAT"/>
    <property type="match status" value="1"/>
</dbReference>
<proteinExistence type="predicted"/>
<organism evidence="2 3">
    <name type="scientific">Psychromarinibacter halotolerans</name>
    <dbReference type="NCBI Taxonomy" id="1775175"/>
    <lineage>
        <taxon>Bacteria</taxon>
        <taxon>Pseudomonadati</taxon>
        <taxon>Pseudomonadota</taxon>
        <taxon>Alphaproteobacteria</taxon>
        <taxon>Rhodobacterales</taxon>
        <taxon>Paracoccaceae</taxon>
        <taxon>Psychromarinibacter</taxon>
    </lineage>
</organism>
<name>A0ABV7GNY9_9RHOB</name>
<reference evidence="3" key="1">
    <citation type="journal article" date="2019" name="Int. J. Syst. Evol. Microbiol.">
        <title>The Global Catalogue of Microorganisms (GCM) 10K type strain sequencing project: providing services to taxonomists for standard genome sequencing and annotation.</title>
        <authorList>
            <consortium name="The Broad Institute Genomics Platform"/>
            <consortium name="The Broad Institute Genome Sequencing Center for Infectious Disease"/>
            <person name="Wu L."/>
            <person name="Ma J."/>
        </authorList>
    </citation>
    <scope>NUCLEOTIDE SEQUENCE [LARGE SCALE GENOMIC DNA]</scope>
    <source>
        <strain evidence="3">KCTC 52366</strain>
    </source>
</reference>
<evidence type="ECO:0000313" key="2">
    <source>
        <dbReference type="EMBL" id="MFC3141954.1"/>
    </source>
</evidence>
<dbReference type="Gene3D" id="3.30.160.150">
    <property type="entry name" value="Lipoprotein like domain"/>
    <property type="match status" value="1"/>
</dbReference>
<keyword evidence="2" id="KW-0449">Lipoprotein</keyword>
<feature type="chain" id="PRO_5047381063" evidence="1">
    <location>
        <begin position="26"/>
        <end position="169"/>
    </location>
</feature>
<dbReference type="Proteomes" id="UP001595632">
    <property type="component" value="Unassembled WGS sequence"/>
</dbReference>
<dbReference type="InterPro" id="IPR007485">
    <property type="entry name" value="LPS_assembly_LptE"/>
</dbReference>
<dbReference type="Pfam" id="PF04390">
    <property type="entry name" value="LptE"/>
    <property type="match status" value="1"/>
</dbReference>
<dbReference type="RefSeq" id="WP_275631801.1">
    <property type="nucleotide sequence ID" value="NZ_JARGYD010000002.1"/>
</dbReference>
<keyword evidence="1" id="KW-0732">Signal</keyword>
<protein>
    <submittedName>
        <fullName evidence="2">LPS assembly lipoprotein LptE</fullName>
    </submittedName>
</protein>
<feature type="signal peptide" evidence="1">
    <location>
        <begin position="1"/>
        <end position="25"/>
    </location>
</feature>
<gene>
    <name evidence="2" type="primary">lptE</name>
    <name evidence="2" type="ORF">ACFOGP_04500</name>
</gene>